<dbReference type="Gene3D" id="3.40.50.150">
    <property type="entry name" value="Vaccinia Virus protein VP39"/>
    <property type="match status" value="1"/>
</dbReference>
<dbReference type="PANTHER" id="PTHR18895">
    <property type="entry name" value="HEMK METHYLTRANSFERASE"/>
    <property type="match status" value="1"/>
</dbReference>
<evidence type="ECO:0000313" key="9">
    <source>
        <dbReference type="Proteomes" id="UP001230685"/>
    </source>
</evidence>
<dbReference type="RefSeq" id="WP_305174296.1">
    <property type="nucleotide sequence ID" value="NZ_JAUUDS010000010.1"/>
</dbReference>
<evidence type="ECO:0000259" key="6">
    <source>
        <dbReference type="Pfam" id="PF05175"/>
    </source>
</evidence>
<dbReference type="InterPro" id="IPR007848">
    <property type="entry name" value="Small_mtfrase_dom"/>
</dbReference>
<feature type="domain" description="Release factor glutamine methyltransferase N-terminal" evidence="7">
    <location>
        <begin position="6"/>
        <end position="70"/>
    </location>
</feature>
<dbReference type="PROSITE" id="PS00092">
    <property type="entry name" value="N6_MTASE"/>
    <property type="match status" value="1"/>
</dbReference>
<dbReference type="Pfam" id="PF05175">
    <property type="entry name" value="MTS"/>
    <property type="match status" value="1"/>
</dbReference>
<accession>A0ABT9ENP0</accession>
<keyword evidence="2 5" id="KW-0808">Transferase</keyword>
<evidence type="ECO:0000256" key="3">
    <source>
        <dbReference type="ARBA" id="ARBA00022691"/>
    </source>
</evidence>
<dbReference type="InterPro" id="IPR029063">
    <property type="entry name" value="SAM-dependent_MTases_sf"/>
</dbReference>
<dbReference type="SUPFAM" id="SSF53335">
    <property type="entry name" value="S-adenosyl-L-methionine-dependent methyltransferases"/>
    <property type="match status" value="1"/>
</dbReference>
<protein>
    <recommendedName>
        <fullName evidence="5">Release factor glutamine methyltransferase</fullName>
        <shortName evidence="5">RF MTase</shortName>
        <ecNumber evidence="5">2.1.1.297</ecNumber>
    </recommendedName>
    <alternativeName>
        <fullName evidence="5">N5-glutamine methyltransferase PrmC</fullName>
    </alternativeName>
    <alternativeName>
        <fullName evidence="5">Protein-(glutamine-N5) MTase PrmC</fullName>
    </alternativeName>
    <alternativeName>
        <fullName evidence="5">Protein-glutamine N-methyltransferase PrmC</fullName>
    </alternativeName>
</protein>
<dbReference type="NCBIfam" id="TIGR00536">
    <property type="entry name" value="hemK_fam"/>
    <property type="match status" value="1"/>
</dbReference>
<keyword evidence="1 5" id="KW-0489">Methyltransferase</keyword>
<comment type="catalytic activity">
    <reaction evidence="4 5">
        <text>L-glutaminyl-[peptide chain release factor] + S-adenosyl-L-methionine = N(5)-methyl-L-glutaminyl-[peptide chain release factor] + S-adenosyl-L-homocysteine + H(+)</text>
        <dbReference type="Rhea" id="RHEA:42896"/>
        <dbReference type="Rhea" id="RHEA-COMP:10271"/>
        <dbReference type="Rhea" id="RHEA-COMP:10272"/>
        <dbReference type="ChEBI" id="CHEBI:15378"/>
        <dbReference type="ChEBI" id="CHEBI:30011"/>
        <dbReference type="ChEBI" id="CHEBI:57856"/>
        <dbReference type="ChEBI" id="CHEBI:59789"/>
        <dbReference type="ChEBI" id="CHEBI:61891"/>
        <dbReference type="EC" id="2.1.1.297"/>
    </reaction>
</comment>
<dbReference type="InterPro" id="IPR004556">
    <property type="entry name" value="HemK-like"/>
</dbReference>
<dbReference type="InterPro" id="IPR019874">
    <property type="entry name" value="RF_methyltr_PrmC"/>
</dbReference>
<feature type="binding site" evidence="5">
    <location>
        <begin position="115"/>
        <end position="119"/>
    </location>
    <ligand>
        <name>S-adenosyl-L-methionine</name>
        <dbReference type="ChEBI" id="CHEBI:59789"/>
    </ligand>
</feature>
<feature type="binding site" evidence="5">
    <location>
        <position position="179"/>
    </location>
    <ligand>
        <name>S-adenosyl-L-methionine</name>
        <dbReference type="ChEBI" id="CHEBI:59789"/>
    </ligand>
</feature>
<evidence type="ECO:0000259" key="7">
    <source>
        <dbReference type="Pfam" id="PF17827"/>
    </source>
</evidence>
<name>A0ABT9ENP0_9SPHN</name>
<feature type="binding site" evidence="5">
    <location>
        <position position="165"/>
    </location>
    <ligand>
        <name>S-adenosyl-L-methionine</name>
        <dbReference type="ChEBI" id="CHEBI:59789"/>
    </ligand>
</feature>
<comment type="caution">
    <text evidence="8">The sequence shown here is derived from an EMBL/GenBank/DDBJ whole genome shotgun (WGS) entry which is preliminary data.</text>
</comment>
<dbReference type="GO" id="GO:0032259">
    <property type="term" value="P:methylation"/>
    <property type="evidence" value="ECO:0007669"/>
    <property type="project" value="UniProtKB-KW"/>
</dbReference>
<evidence type="ECO:0000313" key="8">
    <source>
        <dbReference type="EMBL" id="MDP1028571.1"/>
    </source>
</evidence>
<keyword evidence="9" id="KW-1185">Reference proteome</keyword>
<dbReference type="InterPro" id="IPR002052">
    <property type="entry name" value="DNA_methylase_N6_adenine_CS"/>
</dbReference>
<dbReference type="Gene3D" id="1.10.8.10">
    <property type="entry name" value="DNA helicase RuvA subunit, C-terminal domain"/>
    <property type="match status" value="1"/>
</dbReference>
<keyword evidence="3 5" id="KW-0949">S-adenosyl-L-methionine</keyword>
<comment type="similarity">
    <text evidence="5">Belongs to the protein N5-glutamine methyltransferase family. PrmC subfamily.</text>
</comment>
<proteinExistence type="inferred from homology"/>
<dbReference type="InterPro" id="IPR050320">
    <property type="entry name" value="N5-glutamine_MTase"/>
</dbReference>
<evidence type="ECO:0000256" key="5">
    <source>
        <dbReference type="HAMAP-Rule" id="MF_02126"/>
    </source>
</evidence>
<sequence length="273" mass="28280">MTTARQALAVATARFGFSATPRLDAELLLAHALGIERSVLLLDLDRAVPAAFAALVERRAAHEPVAYITGSRGFWTLDLAVGPGALIPRADSETLIEAAIAHFADRPPTTILDLGTGPGTLLLTLLDIWPDVRGIGVDRSAAALGYARRNATIAGGRAMLVQGDWATAVAGRFDLVVANPPYIATGATLPPEVAGFEPAAALFAGPEGLDDYRRLAAMLRACVAPTGAVLLEIGFDQADAVGALLAEQGFATRLHHDLGGNPRVVLAVARGGA</sequence>
<dbReference type="GO" id="GO:0102559">
    <property type="term" value="F:peptide chain release factor N(5)-glutamine methyltransferase activity"/>
    <property type="evidence" value="ECO:0007669"/>
    <property type="project" value="UniProtKB-EC"/>
</dbReference>
<evidence type="ECO:0000256" key="1">
    <source>
        <dbReference type="ARBA" id="ARBA00022603"/>
    </source>
</evidence>
<evidence type="ECO:0000256" key="4">
    <source>
        <dbReference type="ARBA" id="ARBA00048391"/>
    </source>
</evidence>
<comment type="function">
    <text evidence="5">Methylates the class 1 translation termination release factors RF1/PrfA and RF2/PrfB on the glutamine residue of the universally conserved GGQ motif.</text>
</comment>
<feature type="binding site" evidence="5">
    <location>
        <begin position="179"/>
        <end position="182"/>
    </location>
    <ligand>
        <name>substrate</name>
    </ligand>
</feature>
<feature type="domain" description="Methyltransferase small" evidence="6">
    <location>
        <begin position="101"/>
        <end position="187"/>
    </location>
</feature>
<dbReference type="HAMAP" id="MF_02126">
    <property type="entry name" value="RF_methyltr_PrmC"/>
    <property type="match status" value="1"/>
</dbReference>
<feature type="binding site" evidence="5">
    <location>
        <position position="138"/>
    </location>
    <ligand>
        <name>S-adenosyl-L-methionine</name>
        <dbReference type="ChEBI" id="CHEBI:59789"/>
    </ligand>
</feature>
<dbReference type="Proteomes" id="UP001230685">
    <property type="component" value="Unassembled WGS sequence"/>
</dbReference>
<dbReference type="InterPro" id="IPR040758">
    <property type="entry name" value="PrmC_N"/>
</dbReference>
<dbReference type="PANTHER" id="PTHR18895:SF74">
    <property type="entry name" value="MTRF1L RELEASE FACTOR GLUTAMINE METHYLTRANSFERASE"/>
    <property type="match status" value="1"/>
</dbReference>
<dbReference type="Pfam" id="PF17827">
    <property type="entry name" value="PrmC_N"/>
    <property type="match status" value="1"/>
</dbReference>
<dbReference type="EMBL" id="JAUUDS010000010">
    <property type="protein sequence ID" value="MDP1028571.1"/>
    <property type="molecule type" value="Genomic_DNA"/>
</dbReference>
<dbReference type="NCBIfam" id="TIGR03534">
    <property type="entry name" value="RF_mod_PrmC"/>
    <property type="match status" value="1"/>
</dbReference>
<organism evidence="8 9">
    <name type="scientific">Sphingomonas aurea</name>
    <dbReference type="NCBI Taxonomy" id="3063994"/>
    <lineage>
        <taxon>Bacteria</taxon>
        <taxon>Pseudomonadati</taxon>
        <taxon>Pseudomonadota</taxon>
        <taxon>Alphaproteobacteria</taxon>
        <taxon>Sphingomonadales</taxon>
        <taxon>Sphingomonadaceae</taxon>
        <taxon>Sphingomonas</taxon>
    </lineage>
</organism>
<dbReference type="EC" id="2.1.1.297" evidence="5"/>
<evidence type="ECO:0000256" key="2">
    <source>
        <dbReference type="ARBA" id="ARBA00022679"/>
    </source>
</evidence>
<reference evidence="8 9" key="1">
    <citation type="submission" date="2023-07" db="EMBL/GenBank/DDBJ databases">
        <authorList>
            <person name="Kim M.K."/>
        </authorList>
    </citation>
    <scope>NUCLEOTIDE SEQUENCE [LARGE SCALE GENOMIC DNA]</scope>
    <source>
        <strain evidence="8 9">KR1UV-12</strain>
    </source>
</reference>
<gene>
    <name evidence="5 8" type="primary">prmC</name>
    <name evidence="8" type="ORF">Q5H91_15210</name>
</gene>